<feature type="compositionally biased region" description="Polar residues" evidence="1">
    <location>
        <begin position="63"/>
        <end position="73"/>
    </location>
</feature>
<reference evidence="2" key="1">
    <citation type="submission" date="2021-03" db="EMBL/GenBank/DDBJ databases">
        <title>Draft genome sequence of rust myrtle Austropuccinia psidii MF-1, a brazilian biotype.</title>
        <authorList>
            <person name="Quecine M.C."/>
            <person name="Pachon D.M.R."/>
            <person name="Bonatelli M.L."/>
            <person name="Correr F.H."/>
            <person name="Franceschini L.M."/>
            <person name="Leite T.F."/>
            <person name="Margarido G.R.A."/>
            <person name="Almeida C.A."/>
            <person name="Ferrarezi J.A."/>
            <person name="Labate C.A."/>
        </authorList>
    </citation>
    <scope>NUCLEOTIDE SEQUENCE</scope>
    <source>
        <strain evidence="2">MF-1</strain>
    </source>
</reference>
<feature type="compositionally biased region" description="Polar residues" evidence="1">
    <location>
        <begin position="42"/>
        <end position="54"/>
    </location>
</feature>
<keyword evidence="3" id="KW-1185">Reference proteome</keyword>
<feature type="region of interest" description="Disordered" evidence="1">
    <location>
        <begin position="42"/>
        <end position="135"/>
    </location>
</feature>
<proteinExistence type="predicted"/>
<organism evidence="2 3">
    <name type="scientific">Austropuccinia psidii MF-1</name>
    <dbReference type="NCBI Taxonomy" id="1389203"/>
    <lineage>
        <taxon>Eukaryota</taxon>
        <taxon>Fungi</taxon>
        <taxon>Dikarya</taxon>
        <taxon>Basidiomycota</taxon>
        <taxon>Pucciniomycotina</taxon>
        <taxon>Pucciniomycetes</taxon>
        <taxon>Pucciniales</taxon>
        <taxon>Sphaerophragmiaceae</taxon>
        <taxon>Austropuccinia</taxon>
    </lineage>
</organism>
<dbReference type="Proteomes" id="UP000765509">
    <property type="component" value="Unassembled WGS sequence"/>
</dbReference>
<gene>
    <name evidence="2" type="ORF">O181_027945</name>
</gene>
<evidence type="ECO:0000313" key="2">
    <source>
        <dbReference type="EMBL" id="MBW0488230.1"/>
    </source>
</evidence>
<comment type="caution">
    <text evidence="2">The sequence shown here is derived from an EMBL/GenBank/DDBJ whole genome shotgun (WGS) entry which is preliminary data.</text>
</comment>
<feature type="compositionally biased region" description="Basic and acidic residues" evidence="1">
    <location>
        <begin position="87"/>
        <end position="100"/>
    </location>
</feature>
<sequence>MAIISEKELELRMSNSKRYKFHSEGSDRHEPVQGVLHSVQGQGLENVATNSPTSDELLARPENVSQRGGNSEILQWMEPTIIQTSNQKDKRLAQQKEGGKQGRSPVASTSKPQASQPPQKGKITGGNQIPELTLI</sequence>
<evidence type="ECO:0000256" key="1">
    <source>
        <dbReference type="SAM" id="MobiDB-lite"/>
    </source>
</evidence>
<evidence type="ECO:0000313" key="3">
    <source>
        <dbReference type="Proteomes" id="UP000765509"/>
    </source>
</evidence>
<dbReference type="EMBL" id="AVOT02009502">
    <property type="protein sequence ID" value="MBW0488230.1"/>
    <property type="molecule type" value="Genomic_DNA"/>
</dbReference>
<dbReference type="AlphaFoldDB" id="A0A9Q3H3P6"/>
<name>A0A9Q3H3P6_9BASI</name>
<accession>A0A9Q3H3P6</accession>
<feature type="compositionally biased region" description="Polar residues" evidence="1">
    <location>
        <begin position="106"/>
        <end position="118"/>
    </location>
</feature>
<protein>
    <submittedName>
        <fullName evidence="2">Uncharacterized protein</fullName>
    </submittedName>
</protein>